<evidence type="ECO:0000256" key="2">
    <source>
        <dbReference type="ARBA" id="ARBA00022679"/>
    </source>
</evidence>
<dbReference type="PANTHER" id="PTHR46173:SF1">
    <property type="entry name" value="CCA TRNA NUCLEOTIDYLTRANSFERASE 1, MITOCHONDRIAL"/>
    <property type="match status" value="1"/>
</dbReference>
<evidence type="ECO:0000256" key="7">
    <source>
        <dbReference type="ARBA" id="ARBA00022842"/>
    </source>
</evidence>
<sequence length="458" mass="53063">MHHYKKAPFKIKKLPETLIEIANTLKKNKHQCYIVGGAVRDIAMGKEPDDYDLASSATPEEIKKIFKKVIPTGIQHGTVTILIKRDKYEITTFREEEGYTDLRHPDKIRYTRSLETDLSRRDFTINALALDPITEEIYDLYQGYADIKKKIIKTVGQPDKRFEEDALRILRAIRFAAQLGFTIEKETYKAIKRHSKNIQQISWERIREEFTKVLLSPSPSLGIKLMEETEILQYIIPELLTCKNISQGKAHRFDVYHHLLASCDLVEKKDIIIKLAALFHDIGKPITKIEIPGKGLAFYDHDKESAKIAKKILKRLKYPNSTIEKVTHLIQNHMIKYTEDWTDAAIRRHITRIGKDNLDQLLELLKADRWGITGTKTKVTDIEALRYRINTELNKSNALTIKDLKINGNTLQETLEIPAGPWIGKILKYLMEAVLDDPKLNTKEKLIEIAKKYYKKYN</sequence>
<dbReference type="Gene3D" id="1.10.246.80">
    <property type="match status" value="1"/>
</dbReference>
<dbReference type="InterPro" id="IPR050264">
    <property type="entry name" value="Bact_CCA-adding_enz_type3_sf"/>
</dbReference>
<reference evidence="13 14" key="1">
    <citation type="submission" date="2024-03" db="EMBL/GenBank/DDBJ databases">
        <title>Ignisphaera cupida sp. nov., a hyperthermophilic hydrolytic archaeon from a hot spring of Kamchatka, and proposal of Ignisphaeraceae fam. nov.</title>
        <authorList>
            <person name="Podosokorskaya O.A."/>
            <person name="Elcheninov A.G."/>
            <person name="Maltseva A.I."/>
            <person name="Zayulina K.S."/>
            <person name="Novikov A."/>
            <person name="Merkel A.Y."/>
        </authorList>
    </citation>
    <scope>NUCLEOTIDE SEQUENCE [LARGE SCALE GENOMIC DNA]</scope>
    <source>
        <strain evidence="13 14">38H-sp</strain>
    </source>
</reference>
<evidence type="ECO:0000256" key="5">
    <source>
        <dbReference type="ARBA" id="ARBA00022723"/>
    </source>
</evidence>
<accession>A0ABU9UAR4</accession>
<dbReference type="Pfam" id="PF12627">
    <property type="entry name" value="PolyA_pol_RNAbd"/>
    <property type="match status" value="1"/>
</dbReference>
<dbReference type="SUPFAM" id="SSF81301">
    <property type="entry name" value="Nucleotidyltransferase"/>
    <property type="match status" value="1"/>
</dbReference>
<keyword evidence="14" id="KW-1185">Reference proteome</keyword>
<organism evidence="13 14">
    <name type="scientific">Rarispira pelagica</name>
    <dbReference type="NCBI Taxonomy" id="3141764"/>
    <lineage>
        <taxon>Bacteria</taxon>
        <taxon>Pseudomonadati</taxon>
        <taxon>Spirochaetota</taxon>
        <taxon>Spirochaetia</taxon>
        <taxon>Winmispirales</taxon>
        <taxon>Winmispiraceae</taxon>
        <taxon>Rarispira</taxon>
    </lineage>
</organism>
<comment type="similarity">
    <text evidence="9">Belongs to the tRNA nucleotidyltransferase/poly(A) polymerase family.</text>
</comment>
<evidence type="ECO:0000313" key="13">
    <source>
        <dbReference type="EMBL" id="MEM5947758.1"/>
    </source>
</evidence>
<dbReference type="CDD" id="cd00077">
    <property type="entry name" value="HDc"/>
    <property type="match status" value="1"/>
</dbReference>
<evidence type="ECO:0000256" key="1">
    <source>
        <dbReference type="ARBA" id="ARBA00001946"/>
    </source>
</evidence>
<dbReference type="Gene3D" id="3.30.460.10">
    <property type="entry name" value="Beta Polymerase, domain 2"/>
    <property type="match status" value="1"/>
</dbReference>
<keyword evidence="4 13" id="KW-0548">Nucleotidyltransferase</keyword>
<dbReference type="InterPro" id="IPR032828">
    <property type="entry name" value="PolyA_RNA-bd"/>
</dbReference>
<evidence type="ECO:0000256" key="3">
    <source>
        <dbReference type="ARBA" id="ARBA00022694"/>
    </source>
</evidence>
<comment type="caution">
    <text evidence="13">The sequence shown here is derived from an EMBL/GenBank/DDBJ whole genome shotgun (WGS) entry which is preliminary data.</text>
</comment>
<dbReference type="EC" id="2.7.7.72" evidence="13"/>
<dbReference type="SUPFAM" id="SSF81891">
    <property type="entry name" value="Poly A polymerase C-terminal region-like"/>
    <property type="match status" value="1"/>
</dbReference>
<dbReference type="NCBIfam" id="NF009814">
    <property type="entry name" value="PRK13299.1"/>
    <property type="match status" value="1"/>
</dbReference>
<dbReference type="Proteomes" id="UP001466331">
    <property type="component" value="Unassembled WGS sequence"/>
</dbReference>
<keyword evidence="7" id="KW-0460">Magnesium</keyword>
<proteinExistence type="inferred from homology"/>
<protein>
    <submittedName>
        <fullName evidence="13">CCA tRNA nucleotidyltransferase</fullName>
        <ecNumber evidence="13">2.7.7.72</ecNumber>
    </submittedName>
</protein>
<feature type="domain" description="tRNA nucleotidyltransferase/poly(A) polymerase RNA and SrmB- binding" evidence="11">
    <location>
        <begin position="180"/>
        <end position="239"/>
    </location>
</feature>
<dbReference type="Pfam" id="PF01743">
    <property type="entry name" value="PolyA_pol"/>
    <property type="match status" value="1"/>
</dbReference>
<name>A0ABU9UAR4_9SPIR</name>
<dbReference type="InterPro" id="IPR003607">
    <property type="entry name" value="HD/PDEase_dom"/>
</dbReference>
<dbReference type="GO" id="GO:0004810">
    <property type="term" value="F:CCA tRNA nucleotidyltransferase activity"/>
    <property type="evidence" value="ECO:0007669"/>
    <property type="project" value="UniProtKB-EC"/>
</dbReference>
<evidence type="ECO:0000313" key="14">
    <source>
        <dbReference type="Proteomes" id="UP001466331"/>
    </source>
</evidence>
<evidence type="ECO:0000256" key="6">
    <source>
        <dbReference type="ARBA" id="ARBA00022741"/>
    </source>
</evidence>
<gene>
    <name evidence="13" type="ORF">WKV44_04290</name>
</gene>
<feature type="domain" description="Poly A polymerase head" evidence="10">
    <location>
        <begin position="32"/>
        <end position="152"/>
    </location>
</feature>
<dbReference type="CDD" id="cd05398">
    <property type="entry name" value="NT_ClassII-CCAase"/>
    <property type="match status" value="1"/>
</dbReference>
<comment type="cofactor">
    <cofactor evidence="1">
        <name>Mg(2+)</name>
        <dbReference type="ChEBI" id="CHEBI:18420"/>
    </cofactor>
</comment>
<dbReference type="InterPro" id="IPR002646">
    <property type="entry name" value="PolA_pol_head_dom"/>
</dbReference>
<evidence type="ECO:0000256" key="8">
    <source>
        <dbReference type="ARBA" id="ARBA00022884"/>
    </source>
</evidence>
<evidence type="ECO:0000256" key="9">
    <source>
        <dbReference type="RuleBase" id="RU003953"/>
    </source>
</evidence>
<keyword evidence="6" id="KW-0547">Nucleotide-binding</keyword>
<dbReference type="InterPro" id="IPR006675">
    <property type="entry name" value="HDIG_dom"/>
</dbReference>
<dbReference type="Gene3D" id="1.10.3090.10">
    <property type="entry name" value="cca-adding enzyme, domain 2"/>
    <property type="match status" value="1"/>
</dbReference>
<dbReference type="PANTHER" id="PTHR46173">
    <property type="entry name" value="CCA TRNA NUCLEOTIDYLTRANSFERASE 1, MITOCHONDRIAL"/>
    <property type="match status" value="1"/>
</dbReference>
<keyword evidence="2 9" id="KW-0808">Transferase</keyword>
<feature type="domain" description="CCA-adding enzyme C-terminal" evidence="12">
    <location>
        <begin position="307"/>
        <end position="449"/>
    </location>
</feature>
<dbReference type="InterPro" id="IPR032810">
    <property type="entry name" value="CCA-adding_enz_C"/>
</dbReference>
<keyword evidence="5" id="KW-0479">Metal-binding</keyword>
<dbReference type="RefSeq" id="WP_420069208.1">
    <property type="nucleotide sequence ID" value="NZ_JBCHKQ010000002.1"/>
</dbReference>
<evidence type="ECO:0000256" key="4">
    <source>
        <dbReference type="ARBA" id="ARBA00022695"/>
    </source>
</evidence>
<evidence type="ECO:0000259" key="11">
    <source>
        <dbReference type="Pfam" id="PF12627"/>
    </source>
</evidence>
<keyword evidence="3" id="KW-0819">tRNA processing</keyword>
<dbReference type="NCBIfam" id="TIGR00277">
    <property type="entry name" value="HDIG"/>
    <property type="match status" value="1"/>
</dbReference>
<dbReference type="Pfam" id="PF13735">
    <property type="entry name" value="tRNA_NucTran2_2"/>
    <property type="match status" value="1"/>
</dbReference>
<evidence type="ECO:0000259" key="12">
    <source>
        <dbReference type="Pfam" id="PF13735"/>
    </source>
</evidence>
<evidence type="ECO:0000259" key="10">
    <source>
        <dbReference type="Pfam" id="PF01743"/>
    </source>
</evidence>
<keyword evidence="8 9" id="KW-0694">RNA-binding</keyword>
<dbReference type="InterPro" id="IPR043519">
    <property type="entry name" value="NT_sf"/>
</dbReference>
<dbReference type="EMBL" id="JBCHKQ010000002">
    <property type="protein sequence ID" value="MEM5947758.1"/>
    <property type="molecule type" value="Genomic_DNA"/>
</dbReference>